<organism evidence="3 4">
    <name type="scientific">Enterococcus villorum</name>
    <dbReference type="NCBI Taxonomy" id="112904"/>
    <lineage>
        <taxon>Bacteria</taxon>
        <taxon>Bacillati</taxon>
        <taxon>Bacillota</taxon>
        <taxon>Bacilli</taxon>
        <taxon>Lactobacillales</taxon>
        <taxon>Enterococcaceae</taxon>
        <taxon>Enterococcus</taxon>
    </lineage>
</organism>
<feature type="transmembrane region" description="Helical" evidence="1">
    <location>
        <begin position="335"/>
        <end position="356"/>
    </location>
</feature>
<dbReference type="OrthoDB" id="7063280at2"/>
<dbReference type="Proteomes" id="UP000321830">
    <property type="component" value="Unassembled WGS sequence"/>
</dbReference>
<feature type="transmembrane region" description="Helical" evidence="1">
    <location>
        <begin position="223"/>
        <end position="240"/>
    </location>
</feature>
<feature type="transmembrane region" description="Helical" evidence="1">
    <location>
        <begin position="187"/>
        <end position="211"/>
    </location>
</feature>
<dbReference type="Proteomes" id="UP000192477">
    <property type="component" value="Unassembled WGS sequence"/>
</dbReference>
<dbReference type="STRING" id="112904.BH747_11155"/>
<accession>A0A1V8Y7W7</accession>
<gene>
    <name evidence="3" type="ORF">BH747_11155</name>
    <name evidence="2" type="ORF">EVI01_09210</name>
</gene>
<comment type="caution">
    <text evidence="3">The sequence shown here is derived from an EMBL/GenBank/DDBJ whole genome shotgun (WGS) entry which is preliminary data.</text>
</comment>
<keyword evidence="1" id="KW-0472">Membrane</keyword>
<dbReference type="RefSeq" id="WP_010752429.1">
    <property type="nucleotide sequence ID" value="NZ_BJWF01000007.1"/>
</dbReference>
<keyword evidence="1" id="KW-1133">Transmembrane helix</keyword>
<feature type="transmembrane region" description="Helical" evidence="1">
    <location>
        <begin position="368"/>
        <end position="401"/>
    </location>
</feature>
<proteinExistence type="predicted"/>
<feature type="transmembrane region" description="Helical" evidence="1">
    <location>
        <begin position="86"/>
        <end position="105"/>
    </location>
</feature>
<dbReference type="EMBL" id="BJWF01000007">
    <property type="protein sequence ID" value="GEL91584.1"/>
    <property type="molecule type" value="Genomic_DNA"/>
</dbReference>
<feature type="transmembrane region" description="Helical" evidence="1">
    <location>
        <begin position="7"/>
        <end position="25"/>
    </location>
</feature>
<evidence type="ECO:0000313" key="3">
    <source>
        <dbReference type="EMBL" id="OQO68718.1"/>
    </source>
</evidence>
<dbReference type="AlphaFoldDB" id="A0A1V8Y7W7"/>
<feature type="transmembrane region" description="Helical" evidence="1">
    <location>
        <begin position="60"/>
        <end position="80"/>
    </location>
</feature>
<evidence type="ECO:0000313" key="4">
    <source>
        <dbReference type="Proteomes" id="UP000192477"/>
    </source>
</evidence>
<name>A0A1V8Y7W7_9ENTE</name>
<keyword evidence="1" id="KW-0812">Transmembrane</keyword>
<sequence length="415" mass="47473">MNSKFDSLLANSVFLFCLFPYITFIETGSDVQPYSLMLATIFLLYLVVKNNYIKSFKPSILLWLPIIYSLITLNESLSFIAWLRSFYGYVTIPILCLAAYNSFPLIKGKLLNFSIKIWFLVSLIQRFVYKLFGNFLVARISTSTDRGVTSLAVEPSAFANICLFILLLNDLFYYSKKISKKAYILNMLLLIIQFFLASSAMGYLLLIVYLLTKIFIKNGIKARVIQMVVIFLSLLSLHFVRNNLYLLPTNRVTSILFRLNENWKEIFFTDQSISDRLAHILISSKSLFSRYGLGYGLGTWSKEAYGIINDSGTFIQRLVSTNFTSGRIMSGWGTILFEVGIISLSIIFWYGSIFFRGVTSLTKKGKDILFVAFISITFTMTLSVTIAFPLFSYILGFYAYIINDHRIKLPEELSL</sequence>
<feature type="transmembrane region" description="Helical" evidence="1">
    <location>
        <begin position="157"/>
        <end position="175"/>
    </location>
</feature>
<reference evidence="3 4" key="1">
    <citation type="journal article" date="2017" name="BMC Microbiol.">
        <title>Comparative genomics of Enterococcus spp. isolated from bovine feces.</title>
        <authorList>
            <person name="Beukers A.G."/>
            <person name="Zaheer R."/>
            <person name="Goji N."/>
            <person name="Amoako K.K."/>
            <person name="Chaves A.V."/>
            <person name="Ward M.P."/>
            <person name="McAllister T.A."/>
        </authorList>
    </citation>
    <scope>NUCLEOTIDE SEQUENCE [LARGE SCALE GENOMIC DNA]</scope>
    <source>
        <strain evidence="3 4">F1129D 143</strain>
    </source>
</reference>
<evidence type="ECO:0000313" key="5">
    <source>
        <dbReference type="Proteomes" id="UP000321830"/>
    </source>
</evidence>
<evidence type="ECO:0000256" key="1">
    <source>
        <dbReference type="SAM" id="Phobius"/>
    </source>
</evidence>
<feature type="transmembrane region" description="Helical" evidence="1">
    <location>
        <begin position="31"/>
        <end position="48"/>
    </location>
</feature>
<reference evidence="2 5" key="2">
    <citation type="submission" date="2019-07" db="EMBL/GenBank/DDBJ databases">
        <title>Whole genome shotgun sequence of Enterococcus villorum NBRC 100699.</title>
        <authorList>
            <person name="Hosoyama A."/>
            <person name="Uohara A."/>
            <person name="Ohji S."/>
            <person name="Ichikawa N."/>
        </authorList>
    </citation>
    <scope>NUCLEOTIDE SEQUENCE [LARGE SCALE GENOMIC DNA]</scope>
    <source>
        <strain evidence="2 5">NBRC 100699</strain>
    </source>
</reference>
<evidence type="ECO:0000313" key="2">
    <source>
        <dbReference type="EMBL" id="GEL91584.1"/>
    </source>
</evidence>
<protein>
    <submittedName>
        <fullName evidence="3">Uncharacterized protein</fullName>
    </submittedName>
</protein>
<feature type="transmembrane region" description="Helical" evidence="1">
    <location>
        <begin position="117"/>
        <end position="137"/>
    </location>
</feature>
<dbReference type="EMBL" id="MJEA01000014">
    <property type="protein sequence ID" value="OQO68718.1"/>
    <property type="molecule type" value="Genomic_DNA"/>
</dbReference>